<evidence type="ECO:0000256" key="3">
    <source>
        <dbReference type="ARBA" id="ARBA00023125"/>
    </source>
</evidence>
<dbReference type="Gene3D" id="3.40.190.290">
    <property type="match status" value="1"/>
</dbReference>
<dbReference type="InterPro" id="IPR005119">
    <property type="entry name" value="LysR_subst-bd"/>
</dbReference>
<keyword evidence="3" id="KW-0238">DNA-binding</keyword>
<keyword evidence="2" id="KW-0805">Transcription regulation</keyword>
<keyword evidence="4" id="KW-0804">Transcription</keyword>
<protein>
    <submittedName>
        <fullName evidence="6">HTH-type transcriptional regulator DmlR</fullName>
    </submittedName>
</protein>
<dbReference type="GO" id="GO:0043565">
    <property type="term" value="F:sequence-specific DNA binding"/>
    <property type="evidence" value="ECO:0007669"/>
    <property type="project" value="TreeGrafter"/>
</dbReference>
<comment type="similarity">
    <text evidence="1">Belongs to the LysR transcriptional regulatory family.</text>
</comment>
<organism evidence="6">
    <name type="scientific">uncultured organism</name>
    <dbReference type="NCBI Taxonomy" id="155900"/>
    <lineage>
        <taxon>unclassified sequences</taxon>
        <taxon>environmental samples</taxon>
    </lineage>
</organism>
<accession>A0A5B8RB91</accession>
<evidence type="ECO:0000313" key="6">
    <source>
        <dbReference type="EMBL" id="QEA05343.1"/>
    </source>
</evidence>
<reference evidence="6" key="1">
    <citation type="submission" date="2019-06" db="EMBL/GenBank/DDBJ databases">
        <authorList>
            <person name="Murdoch R.W."/>
            <person name="Fathepure B."/>
        </authorList>
    </citation>
    <scope>NUCLEOTIDE SEQUENCE</scope>
</reference>
<evidence type="ECO:0000259" key="5">
    <source>
        <dbReference type="PROSITE" id="PS50931"/>
    </source>
</evidence>
<dbReference type="Gene3D" id="1.10.10.10">
    <property type="entry name" value="Winged helix-like DNA-binding domain superfamily/Winged helix DNA-binding domain"/>
    <property type="match status" value="1"/>
</dbReference>
<dbReference type="FunFam" id="1.10.10.10:FF:000001">
    <property type="entry name" value="LysR family transcriptional regulator"/>
    <property type="match status" value="1"/>
</dbReference>
<dbReference type="Pfam" id="PF00126">
    <property type="entry name" value="HTH_1"/>
    <property type="match status" value="1"/>
</dbReference>
<dbReference type="InterPro" id="IPR058163">
    <property type="entry name" value="LysR-type_TF_proteobact-type"/>
</dbReference>
<dbReference type="PROSITE" id="PS50931">
    <property type="entry name" value="HTH_LYSR"/>
    <property type="match status" value="1"/>
</dbReference>
<dbReference type="InterPro" id="IPR036388">
    <property type="entry name" value="WH-like_DNA-bd_sf"/>
</dbReference>
<feature type="domain" description="HTH lysR-type" evidence="5">
    <location>
        <begin position="2"/>
        <end position="59"/>
    </location>
</feature>
<dbReference type="PRINTS" id="PR00039">
    <property type="entry name" value="HTHLYSR"/>
</dbReference>
<sequence>MPDLNDLYFFAAVAETGSFTAAARALGMPKSTLSRRIARLEDTLGIRLLRRSTRQLTLTDTGRAYHERCRDLVSAAGAAQGVVREVHEEPSGRVRVTCPITIAQVLLAPVIPEFLERHPHVSLQIDATGRPVDVVGEGVDVALRVRHRLEDSSLVMREFALSAPVVVASPSLLDREGEPCRPDDLSQMPTVGMERTDGRCSFPFEDRDGRMSPVHVTPRVVTDDLRILRELAVKGVGFAALPRYICWPELMDGRLVQVLADRSMPAGRIHAVYPYRRGLDPAVRHFIDFLGERLPEVADTLGVRPD</sequence>
<dbReference type="AlphaFoldDB" id="A0A5B8RB91"/>
<dbReference type="InterPro" id="IPR000847">
    <property type="entry name" value="LysR_HTH_N"/>
</dbReference>
<dbReference type="PANTHER" id="PTHR30537">
    <property type="entry name" value="HTH-TYPE TRANSCRIPTIONAL REGULATOR"/>
    <property type="match status" value="1"/>
</dbReference>
<evidence type="ECO:0000256" key="4">
    <source>
        <dbReference type="ARBA" id="ARBA00023163"/>
    </source>
</evidence>
<dbReference type="SUPFAM" id="SSF46785">
    <property type="entry name" value="Winged helix' DNA-binding domain"/>
    <property type="match status" value="1"/>
</dbReference>
<name>A0A5B8RB91_9ZZZZ</name>
<dbReference type="Pfam" id="PF03466">
    <property type="entry name" value="LysR_substrate"/>
    <property type="match status" value="1"/>
</dbReference>
<dbReference type="SUPFAM" id="SSF53850">
    <property type="entry name" value="Periplasmic binding protein-like II"/>
    <property type="match status" value="1"/>
</dbReference>
<dbReference type="GO" id="GO:0003700">
    <property type="term" value="F:DNA-binding transcription factor activity"/>
    <property type="evidence" value="ECO:0007669"/>
    <property type="project" value="InterPro"/>
</dbReference>
<evidence type="ECO:0000256" key="1">
    <source>
        <dbReference type="ARBA" id="ARBA00009437"/>
    </source>
</evidence>
<dbReference type="PANTHER" id="PTHR30537:SF31">
    <property type="entry name" value="TRANSCRIPTIONAL REGULATOR, LYSR FAMILY"/>
    <property type="match status" value="1"/>
</dbReference>
<dbReference type="GO" id="GO:0006351">
    <property type="term" value="P:DNA-templated transcription"/>
    <property type="evidence" value="ECO:0007669"/>
    <property type="project" value="TreeGrafter"/>
</dbReference>
<evidence type="ECO:0000256" key="2">
    <source>
        <dbReference type="ARBA" id="ARBA00023015"/>
    </source>
</evidence>
<dbReference type="InterPro" id="IPR036390">
    <property type="entry name" value="WH_DNA-bd_sf"/>
</dbReference>
<gene>
    <name evidence="6" type="primary">dmlR_4</name>
    <name evidence="6" type="ORF">KBTEX_01663</name>
</gene>
<proteinExistence type="inferred from homology"/>
<dbReference type="EMBL" id="MN079099">
    <property type="protein sequence ID" value="QEA05343.1"/>
    <property type="molecule type" value="Genomic_DNA"/>
</dbReference>